<keyword evidence="2 7" id="KW-0808">Transferase</keyword>
<evidence type="ECO:0000256" key="7">
    <source>
        <dbReference type="RuleBase" id="RU367084"/>
    </source>
</evidence>
<dbReference type="InterPro" id="IPR039756">
    <property type="entry name" value="Lsb6/PI4K2"/>
</dbReference>
<evidence type="ECO:0000256" key="5">
    <source>
        <dbReference type="ARBA" id="ARBA00022840"/>
    </source>
</evidence>
<keyword evidence="4 7" id="KW-0418">Kinase</keyword>
<evidence type="ECO:0000256" key="1">
    <source>
        <dbReference type="ARBA" id="ARBA00022475"/>
    </source>
</evidence>
<gene>
    <name evidence="9" type="primary">lsb6_2</name>
    <name evidence="9" type="ORF">K7432_008801</name>
</gene>
<dbReference type="Proteomes" id="UP001479436">
    <property type="component" value="Unassembled WGS sequence"/>
</dbReference>
<keyword evidence="5 7" id="KW-0067">ATP-binding</keyword>
<dbReference type="PANTHER" id="PTHR12865:SF1">
    <property type="entry name" value="PHOSPHATIDYLINOSITOL 4-KINASE TYPE 2"/>
    <property type="match status" value="1"/>
</dbReference>
<name>A0ABR2VY16_9FUNG</name>
<sequence length="501" mass="57532">MIDLAHPSRTTSVCLESEEPNMEIYFSTAQSFPEMVEHMRGLLDATITSNIDTEPSFTASKLIIHSLSSRKGREKNSRRQRRRVDSVVQIGPDGMEEIENKQKCKSSGSTDPSFSDVITSVKDAIDNNIHPVRIVQGSSGSYFCLNLEGKKVGVFKPKNEEPYGQLNPKWTKWAHRNLFPCCFGRSCLIPNLGYISEAGASLINRRLKLNIVPQTEVVDLASPSFHYSYLDLKASQRKKRPIPLPTKIGSFQLFLNDYVNANAFLRDHPWPYDSINHDHHLNELKNSRVEIRDNISIHSFSSVWTSTLQREFREQVQRLVVLDYLIRNTDRGLDNWMIRYYFDDSLEPHIDIAAIDHGLAFPYKHPDRWRSYPYAWLSLPSSLIGGPFVPSLRTELITSLTSHQWWRETLKELRQLFSVDRDFNELMFERQVALLKGQAWNLIQSLTANEGPIELCQRKGVVVWGGEEGAPPEEELVRGDLGNTLWMRVETLHTQPWFTGC</sequence>
<comment type="subcellular location">
    <subcellularLocation>
        <location evidence="7">Cell membrane</location>
        <topology evidence="7">Peripheral membrane protein</topology>
    </subcellularLocation>
    <subcellularLocation>
        <location evidence="7">Vacuole membrane</location>
        <topology evidence="7">Peripheral membrane protein</topology>
    </subcellularLocation>
</comment>
<dbReference type="EMBL" id="JASJQH010007382">
    <property type="protein sequence ID" value="KAK9709774.1"/>
    <property type="molecule type" value="Genomic_DNA"/>
</dbReference>
<evidence type="ECO:0000313" key="10">
    <source>
        <dbReference type="Proteomes" id="UP001479436"/>
    </source>
</evidence>
<reference evidence="9 10" key="1">
    <citation type="submission" date="2023-04" db="EMBL/GenBank/DDBJ databases">
        <title>Genome of Basidiobolus ranarum AG-B5.</title>
        <authorList>
            <person name="Stajich J.E."/>
            <person name="Carter-House D."/>
            <person name="Gryganskyi A."/>
        </authorList>
    </citation>
    <scope>NUCLEOTIDE SEQUENCE [LARGE SCALE GENOMIC DNA]</scope>
    <source>
        <strain evidence="9 10">AG-B5</strain>
    </source>
</reference>
<comment type="catalytic activity">
    <reaction evidence="7">
        <text>a 1,2-diacyl-sn-glycero-3-phospho-(1D-myo-inositol) + ATP = a 1,2-diacyl-sn-glycero-3-phospho-(1D-myo-inositol 4-phosphate) + ADP + H(+)</text>
        <dbReference type="Rhea" id="RHEA:19877"/>
        <dbReference type="ChEBI" id="CHEBI:15378"/>
        <dbReference type="ChEBI" id="CHEBI:30616"/>
        <dbReference type="ChEBI" id="CHEBI:57880"/>
        <dbReference type="ChEBI" id="CHEBI:58178"/>
        <dbReference type="ChEBI" id="CHEBI:456216"/>
        <dbReference type="EC" id="2.7.1.67"/>
    </reaction>
</comment>
<dbReference type="PANTHER" id="PTHR12865">
    <property type="entry name" value="PHOSPHATIDYLINOSITOL 4-KINASE TYPE-II"/>
    <property type="match status" value="1"/>
</dbReference>
<organism evidence="9 10">
    <name type="scientific">Basidiobolus ranarum</name>
    <dbReference type="NCBI Taxonomy" id="34480"/>
    <lineage>
        <taxon>Eukaryota</taxon>
        <taxon>Fungi</taxon>
        <taxon>Fungi incertae sedis</taxon>
        <taxon>Zoopagomycota</taxon>
        <taxon>Entomophthoromycotina</taxon>
        <taxon>Basidiobolomycetes</taxon>
        <taxon>Basidiobolales</taxon>
        <taxon>Basidiobolaceae</taxon>
        <taxon>Basidiobolus</taxon>
    </lineage>
</organism>
<dbReference type="PROSITE" id="PS50290">
    <property type="entry name" value="PI3_4_KINASE_3"/>
    <property type="match status" value="1"/>
</dbReference>
<keyword evidence="3 7" id="KW-0547">Nucleotide-binding</keyword>
<evidence type="ECO:0000256" key="3">
    <source>
        <dbReference type="ARBA" id="ARBA00022741"/>
    </source>
</evidence>
<evidence type="ECO:0000256" key="6">
    <source>
        <dbReference type="ARBA" id="ARBA00023136"/>
    </source>
</evidence>
<proteinExistence type="inferred from homology"/>
<dbReference type="Pfam" id="PF00454">
    <property type="entry name" value="PI3_PI4_kinase"/>
    <property type="match status" value="1"/>
</dbReference>
<dbReference type="GO" id="GO:0004430">
    <property type="term" value="F:1-phosphatidylinositol 4-kinase activity"/>
    <property type="evidence" value="ECO:0007669"/>
    <property type="project" value="UniProtKB-EC"/>
</dbReference>
<comment type="caution">
    <text evidence="9">The sequence shown here is derived from an EMBL/GenBank/DDBJ whole genome shotgun (WGS) entry which is preliminary data.</text>
</comment>
<protein>
    <recommendedName>
        <fullName evidence="7">Phosphatidylinositol 4-kinase</fullName>
        <ecNumber evidence="7">2.7.1.67</ecNumber>
    </recommendedName>
</protein>
<feature type="domain" description="PI3K/PI4K catalytic" evidence="8">
    <location>
        <begin position="128"/>
        <end position="465"/>
    </location>
</feature>
<comment type="similarity">
    <text evidence="7">Belongs to the PI3/PI4-kinase family.</text>
</comment>
<keyword evidence="10" id="KW-1185">Reference proteome</keyword>
<dbReference type="Gene3D" id="1.10.1070.20">
    <property type="match status" value="1"/>
</dbReference>
<comment type="cofactor">
    <cofactor evidence="7">
        <name>Mg(2+)</name>
        <dbReference type="ChEBI" id="CHEBI:18420"/>
    </cofactor>
    <cofactor evidence="7">
        <name>Mn(2+)</name>
        <dbReference type="ChEBI" id="CHEBI:29035"/>
    </cofactor>
</comment>
<keyword evidence="1 7" id="KW-1003">Cell membrane</keyword>
<evidence type="ECO:0000313" key="9">
    <source>
        <dbReference type="EMBL" id="KAK9709774.1"/>
    </source>
</evidence>
<dbReference type="InterPro" id="IPR000403">
    <property type="entry name" value="PI3/4_kinase_cat_dom"/>
</dbReference>
<dbReference type="EC" id="2.7.1.67" evidence="7"/>
<evidence type="ECO:0000259" key="8">
    <source>
        <dbReference type="PROSITE" id="PS50290"/>
    </source>
</evidence>
<evidence type="ECO:0000256" key="4">
    <source>
        <dbReference type="ARBA" id="ARBA00022777"/>
    </source>
</evidence>
<accession>A0ABR2VY16</accession>
<evidence type="ECO:0000256" key="2">
    <source>
        <dbReference type="ARBA" id="ARBA00022679"/>
    </source>
</evidence>
<keyword evidence="6" id="KW-0472">Membrane</keyword>